<dbReference type="GO" id="GO:0003677">
    <property type="term" value="F:DNA binding"/>
    <property type="evidence" value="ECO:0007669"/>
    <property type="project" value="InterPro"/>
</dbReference>
<dbReference type="GO" id="GO:0000127">
    <property type="term" value="C:transcription factor TFIIIC complex"/>
    <property type="evidence" value="ECO:0007669"/>
    <property type="project" value="InterPro"/>
</dbReference>
<dbReference type="GO" id="GO:0006384">
    <property type="term" value="P:transcription initiation at RNA polymerase III promoter"/>
    <property type="evidence" value="ECO:0007669"/>
    <property type="project" value="InterPro"/>
</dbReference>
<protein>
    <submittedName>
        <fullName evidence="3">Uncharacterized protein</fullName>
    </submittedName>
</protein>
<accession>A0A815W8D5</accession>
<reference evidence="3" key="1">
    <citation type="submission" date="2021-02" db="EMBL/GenBank/DDBJ databases">
        <authorList>
            <person name="Nowell W R."/>
        </authorList>
    </citation>
    <scope>NUCLEOTIDE SEQUENCE</scope>
</reference>
<dbReference type="GO" id="GO:0042791">
    <property type="term" value="P:5S class rRNA transcription by RNA polymerase III"/>
    <property type="evidence" value="ECO:0007669"/>
    <property type="project" value="TreeGrafter"/>
</dbReference>
<evidence type="ECO:0000256" key="1">
    <source>
        <dbReference type="SAM" id="MobiDB-lite"/>
    </source>
</evidence>
<keyword evidence="2" id="KW-0472">Membrane</keyword>
<feature type="compositionally biased region" description="Acidic residues" evidence="1">
    <location>
        <begin position="199"/>
        <end position="226"/>
    </location>
</feature>
<feature type="transmembrane region" description="Helical" evidence="2">
    <location>
        <begin position="23"/>
        <end position="43"/>
    </location>
</feature>
<evidence type="ECO:0000313" key="3">
    <source>
        <dbReference type="EMBL" id="CAF1541969.1"/>
    </source>
</evidence>
<feature type="region of interest" description="Disordered" evidence="1">
    <location>
        <begin position="197"/>
        <end position="226"/>
    </location>
</feature>
<proteinExistence type="predicted"/>
<gene>
    <name evidence="3" type="ORF">GPM918_LOCUS38684</name>
    <name evidence="4" type="ORF">SRO942_LOCUS39524</name>
</gene>
<dbReference type="PANTHER" id="PTHR15180">
    <property type="entry name" value="GENERAL TRANSCRIPTION FACTOR 3C POLYPEPTIDE 1"/>
    <property type="match status" value="1"/>
</dbReference>
<dbReference type="PANTHER" id="PTHR15180:SF1">
    <property type="entry name" value="GENERAL TRANSCRIPTION FACTOR 3C POLYPEPTIDE 1"/>
    <property type="match status" value="1"/>
</dbReference>
<keyword evidence="5" id="KW-1185">Reference proteome</keyword>
<organism evidence="3 5">
    <name type="scientific">Didymodactylos carnosus</name>
    <dbReference type="NCBI Taxonomy" id="1234261"/>
    <lineage>
        <taxon>Eukaryota</taxon>
        <taxon>Metazoa</taxon>
        <taxon>Spiralia</taxon>
        <taxon>Gnathifera</taxon>
        <taxon>Rotifera</taxon>
        <taxon>Eurotatoria</taxon>
        <taxon>Bdelloidea</taxon>
        <taxon>Philodinida</taxon>
        <taxon>Philodinidae</taxon>
        <taxon>Didymodactylos</taxon>
    </lineage>
</organism>
<dbReference type="EMBL" id="CAJNOQ010025980">
    <property type="protein sequence ID" value="CAF1541969.1"/>
    <property type="molecule type" value="Genomic_DNA"/>
</dbReference>
<dbReference type="EMBL" id="CAJOBC010091622">
    <property type="protein sequence ID" value="CAF4402426.1"/>
    <property type="molecule type" value="Genomic_DNA"/>
</dbReference>
<evidence type="ECO:0000313" key="5">
    <source>
        <dbReference type="Proteomes" id="UP000663829"/>
    </source>
</evidence>
<dbReference type="OrthoDB" id="6262911at2759"/>
<dbReference type="InterPro" id="IPR044210">
    <property type="entry name" value="Tfc3-like"/>
</dbReference>
<evidence type="ECO:0000256" key="2">
    <source>
        <dbReference type="SAM" id="Phobius"/>
    </source>
</evidence>
<sequence>ITFYDLCKDLKNSMSVSNVIQSLYLLLKYGLVIVAGNVTRLFINRKFARSWLICSIRFQDNIFDKMDLDKTSLETYLTTTVAETSVDVCDINEIKNLHTTTTSNKLATDQFQHIYYTPRPWKFVDGHINFIVLQRMMESVLLFVIDHPGISIDSLYDHYQSVLLPIAIQDLVELFEQIQCLTTIRVRKTRQEKINLYSNEDEDDAEIEDDFSQDDEPLGNDDDDDDSDDDLLHLKQILLKTHYDHKTTTIYCFPTYDCMIKFGLTFPTNSSTSSESEHQQQFFGKMSFSGAFATK</sequence>
<evidence type="ECO:0000313" key="4">
    <source>
        <dbReference type="EMBL" id="CAF4402426.1"/>
    </source>
</evidence>
<name>A0A815W8D5_9BILA</name>
<keyword evidence="2" id="KW-0812">Transmembrane</keyword>
<keyword evidence="2" id="KW-1133">Transmembrane helix</keyword>
<dbReference type="Proteomes" id="UP000663829">
    <property type="component" value="Unassembled WGS sequence"/>
</dbReference>
<comment type="caution">
    <text evidence="3">The sequence shown here is derived from an EMBL/GenBank/DDBJ whole genome shotgun (WGS) entry which is preliminary data.</text>
</comment>
<dbReference type="Proteomes" id="UP000681722">
    <property type="component" value="Unassembled WGS sequence"/>
</dbReference>
<feature type="non-terminal residue" evidence="3">
    <location>
        <position position="1"/>
    </location>
</feature>
<dbReference type="AlphaFoldDB" id="A0A815W8D5"/>